<dbReference type="EMBL" id="OV651822">
    <property type="protein sequence ID" value="CAH1100639.1"/>
    <property type="molecule type" value="Genomic_DNA"/>
</dbReference>
<reference evidence="2" key="1">
    <citation type="submission" date="2022-01" db="EMBL/GenBank/DDBJ databases">
        <authorList>
            <person name="King R."/>
        </authorList>
    </citation>
    <scope>NUCLEOTIDE SEQUENCE</scope>
</reference>
<evidence type="ECO:0000313" key="3">
    <source>
        <dbReference type="Proteomes" id="UP001153636"/>
    </source>
</evidence>
<accession>A0A9P0G3J4</accession>
<proteinExistence type="predicted"/>
<gene>
    <name evidence="2" type="ORF">PSYICH_LOCUS2231</name>
</gene>
<dbReference type="AlphaFoldDB" id="A0A9P0G3J4"/>
<feature type="region of interest" description="Disordered" evidence="1">
    <location>
        <begin position="119"/>
        <end position="145"/>
    </location>
</feature>
<feature type="compositionally biased region" description="Basic and acidic residues" evidence="1">
    <location>
        <begin position="134"/>
        <end position="145"/>
    </location>
</feature>
<sequence>MAENIQSNTSGVVDDENCKVWGTDQPRKQKKKIYSWEIIKKAQVSGLEHKTHKRDKVVTARAIETDCRCKRYRCFQITTQERRSELLNMFDGIKSKVEQVSYLSGLVSVIPVQRRRSRIDPNINRTGPPHIASRRMERPYTTDKM</sequence>
<organism evidence="2 3">
    <name type="scientific">Psylliodes chrysocephalus</name>
    <dbReference type="NCBI Taxonomy" id="3402493"/>
    <lineage>
        <taxon>Eukaryota</taxon>
        <taxon>Metazoa</taxon>
        <taxon>Ecdysozoa</taxon>
        <taxon>Arthropoda</taxon>
        <taxon>Hexapoda</taxon>
        <taxon>Insecta</taxon>
        <taxon>Pterygota</taxon>
        <taxon>Neoptera</taxon>
        <taxon>Endopterygota</taxon>
        <taxon>Coleoptera</taxon>
        <taxon>Polyphaga</taxon>
        <taxon>Cucujiformia</taxon>
        <taxon>Chrysomeloidea</taxon>
        <taxon>Chrysomelidae</taxon>
        <taxon>Galerucinae</taxon>
        <taxon>Alticini</taxon>
        <taxon>Psylliodes</taxon>
    </lineage>
</organism>
<evidence type="ECO:0000256" key="1">
    <source>
        <dbReference type="SAM" id="MobiDB-lite"/>
    </source>
</evidence>
<keyword evidence="3" id="KW-1185">Reference proteome</keyword>
<dbReference type="OrthoDB" id="7449100at2759"/>
<dbReference type="Proteomes" id="UP001153636">
    <property type="component" value="Chromosome 10"/>
</dbReference>
<protein>
    <submittedName>
        <fullName evidence="2">Uncharacterized protein</fullName>
    </submittedName>
</protein>
<evidence type="ECO:0000313" key="2">
    <source>
        <dbReference type="EMBL" id="CAH1100639.1"/>
    </source>
</evidence>
<name>A0A9P0G3J4_9CUCU</name>